<dbReference type="EMBL" id="JAYWIO010000003">
    <property type="protein sequence ID" value="KAK7273053.1"/>
    <property type="molecule type" value="Genomic_DNA"/>
</dbReference>
<sequence length="143" mass="16323">MKEKGLSKDLGYSLIEINGKLQAFHIGDKTHPWAEEIFDELQSLERRLKEVGFIPHTDPVLHDLNYEENEGNLSIHSERIAIAYGLISTTPGTTIRITKNLRACINCHLAIKLISKLVSREIIVRDANRFHFRDGCCSCGDYW</sequence>
<dbReference type="GO" id="GO:0008270">
    <property type="term" value="F:zinc ion binding"/>
    <property type="evidence" value="ECO:0007669"/>
    <property type="project" value="InterPro"/>
</dbReference>
<dbReference type="Proteomes" id="UP001372338">
    <property type="component" value="Unassembled WGS sequence"/>
</dbReference>
<comment type="caution">
    <text evidence="3">The sequence shown here is derived from an EMBL/GenBank/DDBJ whole genome shotgun (WGS) entry which is preliminary data.</text>
</comment>
<reference evidence="3 4" key="1">
    <citation type="submission" date="2024-01" db="EMBL/GenBank/DDBJ databases">
        <title>The genomes of 5 underutilized Papilionoideae crops provide insights into root nodulation and disease resistanc.</title>
        <authorList>
            <person name="Yuan L."/>
        </authorList>
    </citation>
    <scope>NUCLEOTIDE SEQUENCE [LARGE SCALE GENOMIC DNA]</scope>
    <source>
        <strain evidence="3">ZHUSHIDOU_FW_LH</strain>
        <tissue evidence="3">Leaf</tissue>
    </source>
</reference>
<evidence type="ECO:0000256" key="1">
    <source>
        <dbReference type="ARBA" id="ARBA00006643"/>
    </source>
</evidence>
<feature type="domain" description="DYW" evidence="2">
    <location>
        <begin position="52"/>
        <end position="143"/>
    </location>
</feature>
<dbReference type="InterPro" id="IPR032867">
    <property type="entry name" value="DYW_dom"/>
</dbReference>
<dbReference type="Pfam" id="PF14432">
    <property type="entry name" value="DYW_deaminase"/>
    <property type="match status" value="1"/>
</dbReference>
<comment type="similarity">
    <text evidence="1">Belongs to the PPR family. PCMP-H subfamily.</text>
</comment>
<protein>
    <recommendedName>
        <fullName evidence="2">DYW domain-containing protein</fullName>
    </recommendedName>
</protein>
<evidence type="ECO:0000259" key="2">
    <source>
        <dbReference type="Pfam" id="PF14432"/>
    </source>
</evidence>
<keyword evidence="4" id="KW-1185">Reference proteome</keyword>
<dbReference type="AlphaFoldDB" id="A0AAN9IA00"/>
<name>A0AAN9IA00_CROPI</name>
<accession>A0AAN9IA00</accession>
<evidence type="ECO:0000313" key="3">
    <source>
        <dbReference type="EMBL" id="KAK7273053.1"/>
    </source>
</evidence>
<proteinExistence type="inferred from homology"/>
<organism evidence="3 4">
    <name type="scientific">Crotalaria pallida</name>
    <name type="common">Smooth rattlebox</name>
    <name type="synonym">Crotalaria striata</name>
    <dbReference type="NCBI Taxonomy" id="3830"/>
    <lineage>
        <taxon>Eukaryota</taxon>
        <taxon>Viridiplantae</taxon>
        <taxon>Streptophyta</taxon>
        <taxon>Embryophyta</taxon>
        <taxon>Tracheophyta</taxon>
        <taxon>Spermatophyta</taxon>
        <taxon>Magnoliopsida</taxon>
        <taxon>eudicotyledons</taxon>
        <taxon>Gunneridae</taxon>
        <taxon>Pentapetalae</taxon>
        <taxon>rosids</taxon>
        <taxon>fabids</taxon>
        <taxon>Fabales</taxon>
        <taxon>Fabaceae</taxon>
        <taxon>Papilionoideae</taxon>
        <taxon>50 kb inversion clade</taxon>
        <taxon>genistoids sensu lato</taxon>
        <taxon>core genistoids</taxon>
        <taxon>Crotalarieae</taxon>
        <taxon>Crotalaria</taxon>
    </lineage>
</organism>
<gene>
    <name evidence="3" type="ORF">RIF29_14099</name>
</gene>
<evidence type="ECO:0000313" key="4">
    <source>
        <dbReference type="Proteomes" id="UP001372338"/>
    </source>
</evidence>